<dbReference type="Proteomes" id="UP000815325">
    <property type="component" value="Unassembled WGS sequence"/>
</dbReference>
<feature type="compositionally biased region" description="Gly residues" evidence="1">
    <location>
        <begin position="142"/>
        <end position="151"/>
    </location>
</feature>
<evidence type="ECO:0000313" key="3">
    <source>
        <dbReference type="Proteomes" id="UP000815325"/>
    </source>
</evidence>
<proteinExistence type="predicted"/>
<feature type="region of interest" description="Disordered" evidence="1">
    <location>
        <begin position="81"/>
        <end position="186"/>
    </location>
</feature>
<feature type="region of interest" description="Disordered" evidence="1">
    <location>
        <begin position="1"/>
        <end position="29"/>
    </location>
</feature>
<comment type="caution">
    <text evidence="2">The sequence shown here is derived from an EMBL/GenBank/DDBJ whole genome shotgun (WGS) entry which is preliminary data.</text>
</comment>
<feature type="non-terminal residue" evidence="2">
    <location>
        <position position="249"/>
    </location>
</feature>
<keyword evidence="3" id="KW-1185">Reference proteome</keyword>
<dbReference type="EMBL" id="MU069509">
    <property type="protein sequence ID" value="KAF5840588.1"/>
    <property type="molecule type" value="Genomic_DNA"/>
</dbReference>
<evidence type="ECO:0000256" key="1">
    <source>
        <dbReference type="SAM" id="MobiDB-lite"/>
    </source>
</evidence>
<feature type="non-terminal residue" evidence="2">
    <location>
        <position position="1"/>
    </location>
</feature>
<feature type="compositionally biased region" description="Low complexity" evidence="1">
    <location>
        <begin position="152"/>
        <end position="163"/>
    </location>
</feature>
<gene>
    <name evidence="2" type="ORF">DUNSADRAFT_16251</name>
</gene>
<feature type="compositionally biased region" description="Gly residues" evidence="1">
    <location>
        <begin position="164"/>
        <end position="185"/>
    </location>
</feature>
<sequence>VAHPPAAARAASAHGCASPYLPQPPDPTNLHSCTRSNRIHVAEALSGLRAAVQQAHVCSRSVRMARQPGYDDVPSVCPALPQGDQQPAVAAPALDAPAPSPRGARQAVPGIPPLVLRQSMPGGAPTSPGHSGPLPWAHTSSSGGGGGGIGSTGNASVGSVGMSPGSGGGWGRGASGQVGGEGGRLSGRTSGYAAVLWSSAPNSPMPGEGGGAASGGYAGGPTSVFSALGLGGDLPGKGLQRRGFLTRNV</sequence>
<name>A0ABQ7H159_DUNSA</name>
<feature type="compositionally biased region" description="Low complexity" evidence="1">
    <location>
        <begin position="1"/>
        <end position="19"/>
    </location>
</feature>
<protein>
    <submittedName>
        <fullName evidence="2">Uncharacterized protein</fullName>
    </submittedName>
</protein>
<feature type="compositionally biased region" description="Low complexity" evidence="1">
    <location>
        <begin position="87"/>
        <end position="97"/>
    </location>
</feature>
<evidence type="ECO:0000313" key="2">
    <source>
        <dbReference type="EMBL" id="KAF5840588.1"/>
    </source>
</evidence>
<reference evidence="2" key="1">
    <citation type="submission" date="2017-08" db="EMBL/GenBank/DDBJ databases">
        <authorList>
            <person name="Polle J.E."/>
            <person name="Barry K."/>
            <person name="Cushman J."/>
            <person name="Schmutz J."/>
            <person name="Tran D."/>
            <person name="Hathwaick L.T."/>
            <person name="Yim W.C."/>
            <person name="Jenkins J."/>
            <person name="Mckie-Krisberg Z.M."/>
            <person name="Prochnik S."/>
            <person name="Lindquist E."/>
            <person name="Dockter R.B."/>
            <person name="Adam C."/>
            <person name="Molina H."/>
            <person name="Bunkerborg J."/>
            <person name="Jin E."/>
            <person name="Buchheim M."/>
            <person name="Magnuson J."/>
        </authorList>
    </citation>
    <scope>NUCLEOTIDE SEQUENCE</scope>
    <source>
        <strain evidence="2">CCAP 19/18</strain>
    </source>
</reference>
<accession>A0ABQ7H159</accession>
<organism evidence="2 3">
    <name type="scientific">Dunaliella salina</name>
    <name type="common">Green alga</name>
    <name type="synonym">Protococcus salinus</name>
    <dbReference type="NCBI Taxonomy" id="3046"/>
    <lineage>
        <taxon>Eukaryota</taxon>
        <taxon>Viridiplantae</taxon>
        <taxon>Chlorophyta</taxon>
        <taxon>core chlorophytes</taxon>
        <taxon>Chlorophyceae</taxon>
        <taxon>CS clade</taxon>
        <taxon>Chlamydomonadales</taxon>
        <taxon>Dunaliellaceae</taxon>
        <taxon>Dunaliella</taxon>
    </lineage>
</organism>